<dbReference type="Proteomes" id="UP000298030">
    <property type="component" value="Unassembled WGS sequence"/>
</dbReference>
<evidence type="ECO:0000313" key="3">
    <source>
        <dbReference type="Proteomes" id="UP000298030"/>
    </source>
</evidence>
<feature type="region of interest" description="Disordered" evidence="1">
    <location>
        <begin position="149"/>
        <end position="218"/>
    </location>
</feature>
<organism evidence="2 3">
    <name type="scientific">Coprinellus micaceus</name>
    <name type="common">Glistening ink-cap mushroom</name>
    <name type="synonym">Coprinus micaceus</name>
    <dbReference type="NCBI Taxonomy" id="71717"/>
    <lineage>
        <taxon>Eukaryota</taxon>
        <taxon>Fungi</taxon>
        <taxon>Dikarya</taxon>
        <taxon>Basidiomycota</taxon>
        <taxon>Agaricomycotina</taxon>
        <taxon>Agaricomycetes</taxon>
        <taxon>Agaricomycetidae</taxon>
        <taxon>Agaricales</taxon>
        <taxon>Agaricineae</taxon>
        <taxon>Psathyrellaceae</taxon>
        <taxon>Coprinellus</taxon>
    </lineage>
</organism>
<feature type="region of interest" description="Disordered" evidence="1">
    <location>
        <begin position="334"/>
        <end position="424"/>
    </location>
</feature>
<dbReference type="OrthoDB" id="3253137at2759"/>
<comment type="caution">
    <text evidence="2">The sequence shown here is derived from an EMBL/GenBank/DDBJ whole genome shotgun (WGS) entry which is preliminary data.</text>
</comment>
<evidence type="ECO:0000313" key="2">
    <source>
        <dbReference type="EMBL" id="TEB30036.1"/>
    </source>
</evidence>
<feature type="compositionally biased region" description="Low complexity" evidence="1">
    <location>
        <begin position="173"/>
        <end position="189"/>
    </location>
</feature>
<gene>
    <name evidence="2" type="ORF">FA13DRAFT_563334</name>
</gene>
<accession>A0A4Y7T776</accession>
<feature type="compositionally biased region" description="Basic and acidic residues" evidence="1">
    <location>
        <begin position="289"/>
        <end position="298"/>
    </location>
</feature>
<dbReference type="STRING" id="71717.A0A4Y7T776"/>
<feature type="compositionally biased region" description="Polar residues" evidence="1">
    <location>
        <begin position="261"/>
        <end position="271"/>
    </location>
</feature>
<feature type="region of interest" description="Disordered" evidence="1">
    <location>
        <begin position="237"/>
        <end position="314"/>
    </location>
</feature>
<protein>
    <submittedName>
        <fullName evidence="2">Uncharacterized protein</fullName>
    </submittedName>
</protein>
<dbReference type="EMBL" id="QPFP01000024">
    <property type="protein sequence ID" value="TEB30036.1"/>
    <property type="molecule type" value="Genomic_DNA"/>
</dbReference>
<dbReference type="AlphaFoldDB" id="A0A4Y7T776"/>
<sequence length="460" mass="49362">MGKCELTNKISTLVTGALRRAAIDNDSGVANMTYENFVRDLDTGDAFTATMVEILVKWQQEVAERRGRPQPDRRYLSQRTTSSLRKLAMPLNQYPSRVRHSHMSRRPFATMLPEYDDDDDNFELMVQEAAEGTQRSSADLYDALSIPWPGRSGRTDGEESSLRTTMVPLRVRSPPSASIASGSGATTSAFPPASRSATHWSVLPPAPGTTLTRQASIRRPFTSRNIEFNNFTRRHRSAHRDGLDGEGSDIPVAEPRDESWTTRASSATTGPYGSARRFLPGISARRLRRSEAQREAQRRAGIVSDSSSDEDLMEPANAGTEQFLAYTGHPSLRAVLGGTSPPGAGPSPAGPSTFTPGAAGPSGSGESVGEIPTSDERTTETTPVSASMAVPRLRRGGLRAPESMVTPSATPPVEDPPTSTAVPPGAQIVAVEEVIVLGPSREEPVAYPTPSSIAEGEHLT</sequence>
<proteinExistence type="predicted"/>
<name>A0A4Y7T776_COPMI</name>
<evidence type="ECO:0000256" key="1">
    <source>
        <dbReference type="SAM" id="MobiDB-lite"/>
    </source>
</evidence>
<reference evidence="2 3" key="1">
    <citation type="journal article" date="2019" name="Nat. Ecol. Evol.">
        <title>Megaphylogeny resolves global patterns of mushroom evolution.</title>
        <authorList>
            <person name="Varga T."/>
            <person name="Krizsan K."/>
            <person name="Foldi C."/>
            <person name="Dima B."/>
            <person name="Sanchez-Garcia M."/>
            <person name="Sanchez-Ramirez S."/>
            <person name="Szollosi G.J."/>
            <person name="Szarkandi J.G."/>
            <person name="Papp V."/>
            <person name="Albert L."/>
            <person name="Andreopoulos W."/>
            <person name="Angelini C."/>
            <person name="Antonin V."/>
            <person name="Barry K.W."/>
            <person name="Bougher N.L."/>
            <person name="Buchanan P."/>
            <person name="Buyck B."/>
            <person name="Bense V."/>
            <person name="Catcheside P."/>
            <person name="Chovatia M."/>
            <person name="Cooper J."/>
            <person name="Damon W."/>
            <person name="Desjardin D."/>
            <person name="Finy P."/>
            <person name="Geml J."/>
            <person name="Haridas S."/>
            <person name="Hughes K."/>
            <person name="Justo A."/>
            <person name="Karasinski D."/>
            <person name="Kautmanova I."/>
            <person name="Kiss B."/>
            <person name="Kocsube S."/>
            <person name="Kotiranta H."/>
            <person name="LaButti K.M."/>
            <person name="Lechner B.E."/>
            <person name="Liimatainen K."/>
            <person name="Lipzen A."/>
            <person name="Lukacs Z."/>
            <person name="Mihaltcheva S."/>
            <person name="Morgado L.N."/>
            <person name="Niskanen T."/>
            <person name="Noordeloos M.E."/>
            <person name="Ohm R.A."/>
            <person name="Ortiz-Santana B."/>
            <person name="Ovrebo C."/>
            <person name="Racz N."/>
            <person name="Riley R."/>
            <person name="Savchenko A."/>
            <person name="Shiryaev A."/>
            <person name="Soop K."/>
            <person name="Spirin V."/>
            <person name="Szebenyi C."/>
            <person name="Tomsovsky M."/>
            <person name="Tulloss R.E."/>
            <person name="Uehling J."/>
            <person name="Grigoriev I.V."/>
            <person name="Vagvolgyi C."/>
            <person name="Papp T."/>
            <person name="Martin F.M."/>
            <person name="Miettinen O."/>
            <person name="Hibbett D.S."/>
            <person name="Nagy L.G."/>
        </authorList>
    </citation>
    <scope>NUCLEOTIDE SEQUENCE [LARGE SCALE GENOMIC DNA]</scope>
    <source>
        <strain evidence="2 3">FP101781</strain>
    </source>
</reference>
<feature type="compositionally biased region" description="Low complexity" evidence="1">
    <location>
        <begin position="350"/>
        <end position="370"/>
    </location>
</feature>
<keyword evidence="3" id="KW-1185">Reference proteome</keyword>